<evidence type="ECO:0000313" key="1">
    <source>
        <dbReference type="EMBL" id="KAJ7729395.1"/>
    </source>
</evidence>
<reference evidence="1" key="1">
    <citation type="submission" date="2023-03" db="EMBL/GenBank/DDBJ databases">
        <title>Massive genome expansion in bonnet fungi (Mycena s.s.) driven by repeated elements and novel gene families across ecological guilds.</title>
        <authorList>
            <consortium name="Lawrence Berkeley National Laboratory"/>
            <person name="Harder C.B."/>
            <person name="Miyauchi S."/>
            <person name="Viragh M."/>
            <person name="Kuo A."/>
            <person name="Thoen E."/>
            <person name="Andreopoulos B."/>
            <person name="Lu D."/>
            <person name="Skrede I."/>
            <person name="Drula E."/>
            <person name="Henrissat B."/>
            <person name="Morin E."/>
            <person name="Kohler A."/>
            <person name="Barry K."/>
            <person name="LaButti K."/>
            <person name="Morin E."/>
            <person name="Salamov A."/>
            <person name="Lipzen A."/>
            <person name="Mereny Z."/>
            <person name="Hegedus B."/>
            <person name="Baldrian P."/>
            <person name="Stursova M."/>
            <person name="Weitz H."/>
            <person name="Taylor A."/>
            <person name="Grigoriev I.V."/>
            <person name="Nagy L.G."/>
            <person name="Martin F."/>
            <person name="Kauserud H."/>
        </authorList>
    </citation>
    <scope>NUCLEOTIDE SEQUENCE</scope>
    <source>
        <strain evidence="1">CBHHK188m</strain>
    </source>
</reference>
<name>A0AAD7HW19_9AGAR</name>
<accession>A0AAD7HW19</accession>
<comment type="caution">
    <text evidence="1">The sequence shown here is derived from an EMBL/GenBank/DDBJ whole genome shotgun (WGS) entry which is preliminary data.</text>
</comment>
<keyword evidence="2" id="KW-1185">Reference proteome</keyword>
<evidence type="ECO:0000313" key="2">
    <source>
        <dbReference type="Proteomes" id="UP001215280"/>
    </source>
</evidence>
<dbReference type="AlphaFoldDB" id="A0AAD7HW19"/>
<organism evidence="1 2">
    <name type="scientific">Mycena maculata</name>
    <dbReference type="NCBI Taxonomy" id="230809"/>
    <lineage>
        <taxon>Eukaryota</taxon>
        <taxon>Fungi</taxon>
        <taxon>Dikarya</taxon>
        <taxon>Basidiomycota</taxon>
        <taxon>Agaricomycotina</taxon>
        <taxon>Agaricomycetes</taxon>
        <taxon>Agaricomycetidae</taxon>
        <taxon>Agaricales</taxon>
        <taxon>Marasmiineae</taxon>
        <taxon>Mycenaceae</taxon>
        <taxon>Mycena</taxon>
    </lineage>
</organism>
<dbReference type="Proteomes" id="UP001215280">
    <property type="component" value="Unassembled WGS sequence"/>
</dbReference>
<proteinExistence type="predicted"/>
<gene>
    <name evidence="1" type="ORF">DFH07DRAFT_1066217</name>
</gene>
<dbReference type="EMBL" id="JARJLG010000198">
    <property type="protein sequence ID" value="KAJ7729395.1"/>
    <property type="molecule type" value="Genomic_DNA"/>
</dbReference>
<sequence>MSRFPAELVELIIYQGWGCLSTSIREHGRSMARWMLVSRDWLNIVVSVVFRDLWITSQAHLLYTVCLCSSDASFIAQTAGIAHPRQHLADTCRSLTVSVYQDMVGYVPRCVDTYTVPFHDLPWYISLLTPHITALHFLLVDCIPTYAAWEACGFPNDEYPPTLTTLHIAFAYTAAPPPPHVRDAARGTFFPPRARGDLPLRLCFHGVRRLVVRDANADFVAFLTTACPMLERVAATAAFGAEDVPQTARRGQRAARNISFRHMIGGHFILRLLRRVLRERK</sequence>
<protein>
    <submittedName>
        <fullName evidence="1">Uncharacterized protein</fullName>
    </submittedName>
</protein>